<organism evidence="2">
    <name type="scientific">Anopheles triannulatus</name>
    <dbReference type="NCBI Taxonomy" id="58253"/>
    <lineage>
        <taxon>Eukaryota</taxon>
        <taxon>Metazoa</taxon>
        <taxon>Ecdysozoa</taxon>
        <taxon>Arthropoda</taxon>
        <taxon>Hexapoda</taxon>
        <taxon>Insecta</taxon>
        <taxon>Pterygota</taxon>
        <taxon>Neoptera</taxon>
        <taxon>Endopterygota</taxon>
        <taxon>Diptera</taxon>
        <taxon>Nematocera</taxon>
        <taxon>Culicoidea</taxon>
        <taxon>Culicidae</taxon>
        <taxon>Anophelinae</taxon>
        <taxon>Anopheles</taxon>
    </lineage>
</organism>
<reference evidence="2" key="1">
    <citation type="submission" date="2018-01" db="EMBL/GenBank/DDBJ databases">
        <title>An insight into the sialome of Amazonian anophelines.</title>
        <authorList>
            <person name="Ribeiro J.M."/>
            <person name="Scarpassa V."/>
            <person name="Calvo E."/>
        </authorList>
    </citation>
    <scope>NUCLEOTIDE SEQUENCE</scope>
    <source>
        <tissue evidence="2">Salivary glands</tissue>
    </source>
</reference>
<evidence type="ECO:0000313" key="2">
    <source>
        <dbReference type="EMBL" id="MBW49122.1"/>
    </source>
</evidence>
<accession>A0A2M4B7Y9</accession>
<keyword evidence="1" id="KW-0732">Signal</keyword>
<dbReference type="EMBL" id="GGFK01015801">
    <property type="protein sequence ID" value="MBW49122.1"/>
    <property type="molecule type" value="Transcribed_RNA"/>
</dbReference>
<name>A0A2M4B7Y9_9DIPT</name>
<proteinExistence type="predicted"/>
<evidence type="ECO:0000256" key="1">
    <source>
        <dbReference type="SAM" id="SignalP"/>
    </source>
</evidence>
<dbReference type="AlphaFoldDB" id="A0A2M4B7Y9"/>
<feature type="signal peptide" evidence="1">
    <location>
        <begin position="1"/>
        <end position="26"/>
    </location>
</feature>
<sequence>MMRGFVAPRICVYVILWEMLSTEAEAAAAVAKPRLWVVTYQLLRRKTARMSRYPIRRMVFNLLKKRILL</sequence>
<protein>
    <submittedName>
        <fullName evidence="2">Putative secreted protein</fullName>
    </submittedName>
</protein>
<feature type="chain" id="PRO_5014818036" evidence="1">
    <location>
        <begin position="27"/>
        <end position="69"/>
    </location>
</feature>